<name>A0A1I2JD20_9CLOT</name>
<dbReference type="GO" id="GO:0160148">
    <property type="term" value="F:tRNA pseudouridine(55) synthase activity"/>
    <property type="evidence" value="ECO:0007669"/>
    <property type="project" value="UniProtKB-EC"/>
</dbReference>
<evidence type="ECO:0000313" key="9">
    <source>
        <dbReference type="EMBL" id="SFF50766.1"/>
    </source>
</evidence>
<feature type="active site" description="Nucleophile" evidence="5">
    <location>
        <position position="38"/>
    </location>
</feature>
<evidence type="ECO:0000256" key="2">
    <source>
        <dbReference type="ARBA" id="ARBA00005642"/>
    </source>
</evidence>
<comment type="function">
    <text evidence="5">Responsible for synthesis of pseudouridine from uracil-55 in the psi GC loop of transfer RNAs.</text>
</comment>
<gene>
    <name evidence="5" type="primary">truB</name>
    <name evidence="8" type="ORF">DBY38_07385</name>
    <name evidence="9" type="ORF">SAMN04487885_101221</name>
</gene>
<comment type="similarity">
    <text evidence="2 5">Belongs to the pseudouridine synthase TruB family. Type 1 subfamily.</text>
</comment>
<dbReference type="Proteomes" id="UP000246114">
    <property type="component" value="Unassembled WGS sequence"/>
</dbReference>
<dbReference type="Gene3D" id="3.30.2350.10">
    <property type="entry name" value="Pseudouridine synthase"/>
    <property type="match status" value="1"/>
</dbReference>
<dbReference type="PANTHER" id="PTHR13767:SF2">
    <property type="entry name" value="PSEUDOURIDYLATE SYNTHASE TRUB1"/>
    <property type="match status" value="1"/>
</dbReference>
<dbReference type="OrthoDB" id="9802309at2"/>
<dbReference type="Pfam" id="PF01509">
    <property type="entry name" value="TruB_N"/>
    <property type="match status" value="1"/>
</dbReference>
<proteinExistence type="inferred from homology"/>
<feature type="domain" description="tRNA pseudouridylate synthase B C-terminal" evidence="7">
    <location>
        <begin position="172"/>
        <end position="231"/>
    </location>
</feature>
<dbReference type="InterPro" id="IPR014780">
    <property type="entry name" value="tRNA_psdUridine_synth_TruB"/>
</dbReference>
<evidence type="ECO:0000256" key="4">
    <source>
        <dbReference type="ARBA" id="ARBA00023235"/>
    </source>
</evidence>
<dbReference type="eggNOG" id="COG0130">
    <property type="taxonomic scope" value="Bacteria"/>
</dbReference>
<dbReference type="PANTHER" id="PTHR13767">
    <property type="entry name" value="TRNA-PSEUDOURIDINE SYNTHASE"/>
    <property type="match status" value="1"/>
</dbReference>
<keyword evidence="4 5" id="KW-0413">Isomerase</keyword>
<reference evidence="9 10" key="1">
    <citation type="submission" date="2016-10" db="EMBL/GenBank/DDBJ databases">
        <authorList>
            <person name="de Groot N.N."/>
        </authorList>
    </citation>
    <scope>NUCLEOTIDE SEQUENCE [LARGE SCALE GENOMIC DNA]</scope>
    <source>
        <strain evidence="9 10">NLAE-zl-G419</strain>
    </source>
</reference>
<keyword evidence="10" id="KW-1185">Reference proteome</keyword>
<reference evidence="8 11" key="2">
    <citation type="submission" date="2018-03" db="EMBL/GenBank/DDBJ databases">
        <title>The uncultured portion of the human microbiome is neutrally assembled.</title>
        <authorList>
            <person name="Jeraldo P."/>
            <person name="Boardman L."/>
            <person name="White B.A."/>
            <person name="Nelson H."/>
            <person name="Goldenfeld N."/>
            <person name="Chia N."/>
        </authorList>
    </citation>
    <scope>NUCLEOTIDE SEQUENCE [LARGE SCALE GENOMIC DNA]</scope>
    <source>
        <strain evidence="8">CIM:MAG 903</strain>
    </source>
</reference>
<evidence type="ECO:0000256" key="3">
    <source>
        <dbReference type="ARBA" id="ARBA00022694"/>
    </source>
</evidence>
<dbReference type="InterPro" id="IPR020103">
    <property type="entry name" value="PsdUridine_synth_cat_dom_sf"/>
</dbReference>
<dbReference type="EMBL" id="FOOE01000001">
    <property type="protein sequence ID" value="SFF50766.1"/>
    <property type="molecule type" value="Genomic_DNA"/>
</dbReference>
<comment type="catalytic activity">
    <reaction evidence="1 5">
        <text>uridine(55) in tRNA = pseudouridine(55) in tRNA</text>
        <dbReference type="Rhea" id="RHEA:42532"/>
        <dbReference type="Rhea" id="RHEA-COMP:10101"/>
        <dbReference type="Rhea" id="RHEA-COMP:10102"/>
        <dbReference type="ChEBI" id="CHEBI:65314"/>
        <dbReference type="ChEBI" id="CHEBI:65315"/>
        <dbReference type="EC" id="5.4.99.25"/>
    </reaction>
</comment>
<evidence type="ECO:0000313" key="8">
    <source>
        <dbReference type="EMBL" id="PWL53547.1"/>
    </source>
</evidence>
<sequence>MDGIINIFKPKGISSFQVVRAVRFISGEKKVGHTGTLDPLASGVLPICLGKGTKIIEYIMENQKVYKATLKLGEETDTYDLEGNVICTKEVGEIPLSEVKKVLQSYIGEIMQVPPMYSALKVDGKRLYELARKGIEVEREARKIIIYNIELLEYSKPFITIRVTCSKGTYIRSLCKDIGDSLKCGAVMTELVREGSGVFNSENSVELDSLTKENFNDYLISLEDALKSYEKILVNEKFFKLLLNGVSIKDKAIFNDNIDYEKLYRVYSEKDELLGLGEKTSNGFKIIKLLF</sequence>
<dbReference type="NCBIfam" id="TIGR00431">
    <property type="entry name" value="TruB"/>
    <property type="match status" value="1"/>
</dbReference>
<organism evidence="9 10">
    <name type="scientific">Clostridium cadaveris</name>
    <dbReference type="NCBI Taxonomy" id="1529"/>
    <lineage>
        <taxon>Bacteria</taxon>
        <taxon>Bacillati</taxon>
        <taxon>Bacillota</taxon>
        <taxon>Clostridia</taxon>
        <taxon>Eubacteriales</taxon>
        <taxon>Clostridiaceae</taxon>
        <taxon>Clostridium</taxon>
    </lineage>
</organism>
<dbReference type="CDD" id="cd02573">
    <property type="entry name" value="PseudoU_synth_EcTruB"/>
    <property type="match status" value="1"/>
</dbReference>
<dbReference type="HAMAP" id="MF_01080">
    <property type="entry name" value="TruB_bact"/>
    <property type="match status" value="1"/>
</dbReference>
<feature type="domain" description="Pseudouridine synthase II N-terminal" evidence="6">
    <location>
        <begin position="25"/>
        <end position="171"/>
    </location>
</feature>
<dbReference type="EC" id="5.4.99.25" evidence="5"/>
<dbReference type="STRING" id="1529.SAMN04487885_101221"/>
<dbReference type="SUPFAM" id="SSF55120">
    <property type="entry name" value="Pseudouridine synthase"/>
    <property type="match status" value="1"/>
</dbReference>
<keyword evidence="3 5" id="KW-0819">tRNA processing</keyword>
<dbReference type="RefSeq" id="WP_027638098.1">
    <property type="nucleotide sequence ID" value="NZ_BAAACD010000019.1"/>
</dbReference>
<protein>
    <recommendedName>
        <fullName evidence="5">tRNA pseudouridine synthase B</fullName>
        <ecNumber evidence="5">5.4.99.25</ecNumber>
    </recommendedName>
    <alternativeName>
        <fullName evidence="5">tRNA pseudouridine(55) synthase</fullName>
        <shortName evidence="5">Psi55 synthase</shortName>
    </alternativeName>
    <alternativeName>
        <fullName evidence="5">tRNA pseudouridylate synthase</fullName>
    </alternativeName>
    <alternativeName>
        <fullName evidence="5">tRNA-uridine isomerase</fullName>
    </alternativeName>
</protein>
<dbReference type="GO" id="GO:0031119">
    <property type="term" value="P:tRNA pseudouridine synthesis"/>
    <property type="evidence" value="ECO:0007669"/>
    <property type="project" value="UniProtKB-UniRule"/>
</dbReference>
<dbReference type="AlphaFoldDB" id="A0A1I2JD20"/>
<dbReference type="GO" id="GO:1990481">
    <property type="term" value="P:mRNA pseudouridine synthesis"/>
    <property type="evidence" value="ECO:0007669"/>
    <property type="project" value="TreeGrafter"/>
</dbReference>
<evidence type="ECO:0000313" key="10">
    <source>
        <dbReference type="Proteomes" id="UP000182135"/>
    </source>
</evidence>
<dbReference type="EMBL" id="QAMZ01000036">
    <property type="protein sequence ID" value="PWL53547.1"/>
    <property type="molecule type" value="Genomic_DNA"/>
</dbReference>
<evidence type="ECO:0000259" key="7">
    <source>
        <dbReference type="Pfam" id="PF16198"/>
    </source>
</evidence>
<accession>A0A1I2JD20</accession>
<dbReference type="Pfam" id="PF16198">
    <property type="entry name" value="TruB_C_2"/>
    <property type="match status" value="1"/>
</dbReference>
<dbReference type="GO" id="GO:0003723">
    <property type="term" value="F:RNA binding"/>
    <property type="evidence" value="ECO:0007669"/>
    <property type="project" value="InterPro"/>
</dbReference>
<evidence type="ECO:0000313" key="11">
    <source>
        <dbReference type="Proteomes" id="UP000246114"/>
    </source>
</evidence>
<evidence type="ECO:0000259" key="6">
    <source>
        <dbReference type="Pfam" id="PF01509"/>
    </source>
</evidence>
<dbReference type="InterPro" id="IPR032819">
    <property type="entry name" value="TruB_C"/>
</dbReference>
<evidence type="ECO:0000256" key="1">
    <source>
        <dbReference type="ARBA" id="ARBA00000385"/>
    </source>
</evidence>
<dbReference type="Proteomes" id="UP000182135">
    <property type="component" value="Unassembled WGS sequence"/>
</dbReference>
<dbReference type="InterPro" id="IPR002501">
    <property type="entry name" value="PsdUridine_synth_N"/>
</dbReference>
<evidence type="ECO:0000256" key="5">
    <source>
        <dbReference type="HAMAP-Rule" id="MF_01080"/>
    </source>
</evidence>